<sequence length="69" mass="7971">MDKRSFGHVSIQTVPDPTDRRRRLTFITLAGNYPYMASRYNLNLRQGCNSIGGKFHQDVSQKQVQTKNK</sequence>
<reference evidence="1" key="1">
    <citation type="submission" date="2022-12" db="EMBL/GenBank/DDBJ databases">
        <authorList>
            <person name="Petersen C."/>
        </authorList>
    </citation>
    <scope>NUCLEOTIDE SEQUENCE</scope>
    <source>
        <strain evidence="1">IBT 29677</strain>
    </source>
</reference>
<dbReference type="OrthoDB" id="10284010at2759"/>
<evidence type="ECO:0000313" key="1">
    <source>
        <dbReference type="EMBL" id="KAJ5403505.1"/>
    </source>
</evidence>
<dbReference type="GeneID" id="81366993"/>
<name>A0A9W9W4Z6_9EURO</name>
<proteinExistence type="predicted"/>
<reference evidence="1" key="2">
    <citation type="journal article" date="2023" name="IMA Fungus">
        <title>Comparative genomic study of the Penicillium genus elucidates a diverse pangenome and 15 lateral gene transfer events.</title>
        <authorList>
            <person name="Petersen C."/>
            <person name="Sorensen T."/>
            <person name="Nielsen M.R."/>
            <person name="Sondergaard T.E."/>
            <person name="Sorensen J.L."/>
            <person name="Fitzpatrick D.A."/>
            <person name="Frisvad J.C."/>
            <person name="Nielsen K.L."/>
        </authorList>
    </citation>
    <scope>NUCLEOTIDE SEQUENCE</scope>
    <source>
        <strain evidence="1">IBT 29677</strain>
    </source>
</reference>
<dbReference type="AlphaFoldDB" id="A0A9W9W4Z6"/>
<dbReference type="EMBL" id="JAPZBU010000005">
    <property type="protein sequence ID" value="KAJ5403505.1"/>
    <property type="molecule type" value="Genomic_DNA"/>
</dbReference>
<accession>A0A9W9W4Z6</accession>
<comment type="caution">
    <text evidence="1">The sequence shown here is derived from an EMBL/GenBank/DDBJ whole genome shotgun (WGS) entry which is preliminary data.</text>
</comment>
<dbReference type="Proteomes" id="UP001147747">
    <property type="component" value="Unassembled WGS sequence"/>
</dbReference>
<evidence type="ECO:0000313" key="2">
    <source>
        <dbReference type="Proteomes" id="UP001147747"/>
    </source>
</evidence>
<gene>
    <name evidence="1" type="ORF">N7509_003376</name>
</gene>
<keyword evidence="2" id="KW-1185">Reference proteome</keyword>
<organism evidence="1 2">
    <name type="scientific">Penicillium cosmopolitanum</name>
    <dbReference type="NCBI Taxonomy" id="1131564"/>
    <lineage>
        <taxon>Eukaryota</taxon>
        <taxon>Fungi</taxon>
        <taxon>Dikarya</taxon>
        <taxon>Ascomycota</taxon>
        <taxon>Pezizomycotina</taxon>
        <taxon>Eurotiomycetes</taxon>
        <taxon>Eurotiomycetidae</taxon>
        <taxon>Eurotiales</taxon>
        <taxon>Aspergillaceae</taxon>
        <taxon>Penicillium</taxon>
    </lineage>
</organism>
<dbReference type="RefSeq" id="XP_056490747.1">
    <property type="nucleotide sequence ID" value="XM_056628013.1"/>
</dbReference>
<protein>
    <submittedName>
        <fullName evidence="1">Uncharacterized protein</fullName>
    </submittedName>
</protein>